<evidence type="ECO:0000256" key="1">
    <source>
        <dbReference type="ARBA" id="ARBA00004651"/>
    </source>
</evidence>
<dbReference type="Proteomes" id="UP000309450">
    <property type="component" value="Unassembled WGS sequence"/>
</dbReference>
<dbReference type="OrthoDB" id="5778511at2"/>
<protein>
    <submittedName>
        <fullName evidence="8">Na/Pi cotransporter family protein</fullName>
    </submittedName>
</protein>
<feature type="transmembrane region" description="Helical" evidence="6">
    <location>
        <begin position="81"/>
        <end position="99"/>
    </location>
</feature>
<keyword evidence="4 6" id="KW-1133">Transmembrane helix</keyword>
<gene>
    <name evidence="8" type="ORF">E7811_17055</name>
</gene>
<feature type="transmembrane region" description="Helical" evidence="6">
    <location>
        <begin position="274"/>
        <end position="294"/>
    </location>
</feature>
<dbReference type="Pfam" id="PF01895">
    <property type="entry name" value="PhoU"/>
    <property type="match status" value="1"/>
</dbReference>
<keyword evidence="9" id="KW-1185">Reference proteome</keyword>
<evidence type="ECO:0000256" key="5">
    <source>
        <dbReference type="ARBA" id="ARBA00023136"/>
    </source>
</evidence>
<dbReference type="InterPro" id="IPR038078">
    <property type="entry name" value="PhoU-like_sf"/>
</dbReference>
<dbReference type="RefSeq" id="WP_136395890.1">
    <property type="nucleotide sequence ID" value="NZ_SSND01000006.1"/>
</dbReference>
<feature type="transmembrane region" description="Helical" evidence="6">
    <location>
        <begin position="6"/>
        <end position="24"/>
    </location>
</feature>
<feature type="transmembrane region" description="Helical" evidence="6">
    <location>
        <begin position="45"/>
        <end position="75"/>
    </location>
</feature>
<dbReference type="PANTHER" id="PTHR10010:SF46">
    <property type="entry name" value="SODIUM-DEPENDENT PHOSPHATE TRANSPORT PROTEIN 2B"/>
    <property type="match status" value="1"/>
</dbReference>
<dbReference type="GO" id="GO:0044341">
    <property type="term" value="P:sodium-dependent phosphate transport"/>
    <property type="evidence" value="ECO:0007669"/>
    <property type="project" value="InterPro"/>
</dbReference>
<proteinExistence type="predicted"/>
<dbReference type="InterPro" id="IPR003841">
    <property type="entry name" value="Na/Pi_transpt"/>
</dbReference>
<evidence type="ECO:0000259" key="7">
    <source>
        <dbReference type="Pfam" id="PF01895"/>
    </source>
</evidence>
<dbReference type="PANTHER" id="PTHR10010">
    <property type="entry name" value="SOLUTE CARRIER FAMILY 34 SODIUM PHOSPHATE , MEMBER 2-RELATED"/>
    <property type="match status" value="1"/>
</dbReference>
<feature type="transmembrane region" description="Helical" evidence="6">
    <location>
        <begin position="173"/>
        <end position="206"/>
    </location>
</feature>
<dbReference type="Gene3D" id="1.20.58.220">
    <property type="entry name" value="Phosphate transport system protein phou homolog 2, domain 2"/>
    <property type="match status" value="1"/>
</dbReference>
<accession>A0A4S3MKR6</accession>
<comment type="subcellular location">
    <subcellularLocation>
        <location evidence="1">Cell membrane</location>
        <topology evidence="1">Multi-pass membrane protein</topology>
    </subcellularLocation>
</comment>
<name>A0A4S3MKR6_9RHOB</name>
<feature type="transmembrane region" description="Helical" evidence="6">
    <location>
        <begin position="242"/>
        <end position="262"/>
    </location>
</feature>
<evidence type="ECO:0000256" key="3">
    <source>
        <dbReference type="ARBA" id="ARBA00022692"/>
    </source>
</evidence>
<comment type="caution">
    <text evidence="8">The sequence shown here is derived from an EMBL/GenBank/DDBJ whole genome shotgun (WGS) entry which is preliminary data.</text>
</comment>
<dbReference type="AlphaFoldDB" id="A0A4S3MKR6"/>
<dbReference type="EMBL" id="SSND01000006">
    <property type="protein sequence ID" value="THD81177.1"/>
    <property type="molecule type" value="Genomic_DNA"/>
</dbReference>
<dbReference type="InterPro" id="IPR026022">
    <property type="entry name" value="PhoU_dom"/>
</dbReference>
<evidence type="ECO:0000313" key="8">
    <source>
        <dbReference type="EMBL" id="THD81177.1"/>
    </source>
</evidence>
<organism evidence="8 9">
    <name type="scientific">Aliigemmobacter aestuarii</name>
    <dbReference type="NCBI Taxonomy" id="1445661"/>
    <lineage>
        <taxon>Bacteria</taxon>
        <taxon>Pseudomonadati</taxon>
        <taxon>Pseudomonadota</taxon>
        <taxon>Alphaproteobacteria</taxon>
        <taxon>Rhodobacterales</taxon>
        <taxon>Paracoccaceae</taxon>
        <taxon>Aliigemmobacter</taxon>
    </lineage>
</organism>
<evidence type="ECO:0000256" key="6">
    <source>
        <dbReference type="SAM" id="Phobius"/>
    </source>
</evidence>
<feature type="transmembrane region" description="Helical" evidence="6">
    <location>
        <begin position="134"/>
        <end position="152"/>
    </location>
</feature>
<dbReference type="Pfam" id="PF02690">
    <property type="entry name" value="Na_Pi_cotrans"/>
    <property type="match status" value="2"/>
</dbReference>
<feature type="transmembrane region" description="Helical" evidence="6">
    <location>
        <begin position="212"/>
        <end position="230"/>
    </location>
</feature>
<dbReference type="GO" id="GO:0005886">
    <property type="term" value="C:plasma membrane"/>
    <property type="evidence" value="ECO:0007669"/>
    <property type="project" value="UniProtKB-SubCell"/>
</dbReference>
<dbReference type="SUPFAM" id="SSF109755">
    <property type="entry name" value="PhoU-like"/>
    <property type="match status" value="1"/>
</dbReference>
<evidence type="ECO:0000256" key="4">
    <source>
        <dbReference type="ARBA" id="ARBA00022989"/>
    </source>
</evidence>
<dbReference type="NCBIfam" id="NF037997">
    <property type="entry name" value="Na_Pi_symport"/>
    <property type="match status" value="1"/>
</dbReference>
<keyword evidence="3 6" id="KW-0812">Transmembrane</keyword>
<evidence type="ECO:0000256" key="2">
    <source>
        <dbReference type="ARBA" id="ARBA00022475"/>
    </source>
</evidence>
<feature type="transmembrane region" description="Helical" evidence="6">
    <location>
        <begin position="106"/>
        <end position="122"/>
    </location>
</feature>
<keyword evidence="2" id="KW-1003">Cell membrane</keyword>
<sequence length="558" mass="60327">MAILWFLIHLAGATMLLLFAVRMVRTGIERAVGPAFREQLTRPRSAAGGAALGVALAVILQSSAAVSLLVAGFAASGGVPFASGLAVVLGADLGSALLIQILSLRLDWLVPVLLAVGGMLFLKTEGRNLKQAGRILMGIAFLLISLRFLRETMEPIRDSGLLPAIAGYLARDFVTAFLVGAALAFVMMSSVAAILMCVTVVAVGAFPLEAGLSLILGANLGSALIPVWLSRGMEPAARRIPLANLALRGVAAIVAVVAVNRLPLVEQLPPMPPAQTLIVLHIAFNAALLLALPFRRPLEAPIRRLMPDPPAPGPEVVPIHHRSALDPTVLSRPSIALASIRHELLRMHQVVAEMMLPAMDLFSDYDRARMKAIRATDGVVNAAFDGIRRYAAQIAADRMRGDEEKELRDLLEYAIALEAAGDIVAKGLMSLADEMHDKRVRFSDEGARELRGMHDRVLSNMNLAAQVLVSGDVESARLLLSEKDEMRHLHRTTRKKHLRRLSAGEAVSFASSDIHLECAHALKEFNGQITAVAYPILFREGQLLDTRLITRMEEEMER</sequence>
<keyword evidence="5 6" id="KW-0472">Membrane</keyword>
<feature type="domain" description="PhoU" evidence="7">
    <location>
        <begin position="344"/>
        <end position="424"/>
    </location>
</feature>
<evidence type="ECO:0000313" key="9">
    <source>
        <dbReference type="Proteomes" id="UP000309450"/>
    </source>
</evidence>
<reference evidence="8 9" key="1">
    <citation type="submission" date="2019-04" db="EMBL/GenBank/DDBJ databases">
        <title>Draft genome sequence of Gemmobacter aestuarii sp. nov.</title>
        <authorList>
            <person name="Hameed A."/>
            <person name="Lin S.-Y."/>
            <person name="Shahina M."/>
            <person name="Lai W.-A."/>
            <person name="Young C.-C."/>
        </authorList>
    </citation>
    <scope>NUCLEOTIDE SEQUENCE [LARGE SCALE GENOMIC DNA]</scope>
    <source>
        <strain evidence="8 9">CC-PW-75</strain>
    </source>
</reference>
<dbReference type="GO" id="GO:0005436">
    <property type="term" value="F:sodium:phosphate symporter activity"/>
    <property type="evidence" value="ECO:0007669"/>
    <property type="project" value="InterPro"/>
</dbReference>